<evidence type="ECO:0008006" key="4">
    <source>
        <dbReference type="Google" id="ProtNLM"/>
    </source>
</evidence>
<evidence type="ECO:0000313" key="2">
    <source>
        <dbReference type="EMBL" id="KAL1140990.1"/>
    </source>
</evidence>
<reference evidence="2 3" key="1">
    <citation type="submission" date="2024-07" db="EMBL/GenBank/DDBJ databases">
        <title>Chromosome-level genome assembly of the water stick insect Ranatra chinensis (Heteroptera: Nepidae).</title>
        <authorList>
            <person name="Liu X."/>
        </authorList>
    </citation>
    <scope>NUCLEOTIDE SEQUENCE [LARGE SCALE GENOMIC DNA]</scope>
    <source>
        <strain evidence="2">Cailab_2021Rc</strain>
        <tissue evidence="2">Muscle</tissue>
    </source>
</reference>
<keyword evidence="3" id="KW-1185">Reference proteome</keyword>
<protein>
    <recommendedName>
        <fullName evidence="4">Protein rogdi</fullName>
    </recommendedName>
</protein>
<comment type="similarity">
    <text evidence="1">Belongs to the rogdi family.</text>
</comment>
<proteinExistence type="inferred from homology"/>
<dbReference type="InterPro" id="IPR028241">
    <property type="entry name" value="RAVE2/Rogdi"/>
</dbReference>
<organism evidence="2 3">
    <name type="scientific">Ranatra chinensis</name>
    <dbReference type="NCBI Taxonomy" id="642074"/>
    <lineage>
        <taxon>Eukaryota</taxon>
        <taxon>Metazoa</taxon>
        <taxon>Ecdysozoa</taxon>
        <taxon>Arthropoda</taxon>
        <taxon>Hexapoda</taxon>
        <taxon>Insecta</taxon>
        <taxon>Pterygota</taxon>
        <taxon>Neoptera</taxon>
        <taxon>Paraneoptera</taxon>
        <taxon>Hemiptera</taxon>
        <taxon>Heteroptera</taxon>
        <taxon>Panheteroptera</taxon>
        <taxon>Nepomorpha</taxon>
        <taxon>Nepidae</taxon>
        <taxon>Ranatrinae</taxon>
        <taxon>Ranatra</taxon>
    </lineage>
</organism>
<comment type="caution">
    <text evidence="2">The sequence shown here is derived from an EMBL/GenBank/DDBJ whole genome shotgun (WGS) entry which is preliminary data.</text>
</comment>
<evidence type="ECO:0000313" key="3">
    <source>
        <dbReference type="Proteomes" id="UP001558652"/>
    </source>
</evidence>
<evidence type="ECO:0000256" key="1">
    <source>
        <dbReference type="ARBA" id="ARBA00005535"/>
    </source>
</evidence>
<dbReference type="PANTHER" id="PTHR13618:SF1">
    <property type="entry name" value="PROTEIN ROGDI HOMOLOG"/>
    <property type="match status" value="1"/>
</dbReference>
<accession>A0ABD0YYG8</accession>
<gene>
    <name evidence="2" type="ORF">AAG570_000916</name>
</gene>
<dbReference type="EMBL" id="JBFDAA010000001">
    <property type="protein sequence ID" value="KAL1140990.1"/>
    <property type="molecule type" value="Genomic_DNA"/>
</dbReference>
<name>A0ABD0YYG8_9HEMI</name>
<dbReference type="Proteomes" id="UP001558652">
    <property type="component" value="Unassembled WGS sequence"/>
</dbReference>
<dbReference type="Pfam" id="PF10259">
    <property type="entry name" value="Rogdi_lz"/>
    <property type="match status" value="1"/>
</dbReference>
<dbReference type="PANTHER" id="PTHR13618">
    <property type="entry name" value="LEUCINE ZIPPER CONTAINING TRANSCRIPTION FACTOR LZF1"/>
    <property type="match status" value="1"/>
</dbReference>
<dbReference type="AlphaFoldDB" id="A0ABD0YYG8"/>
<sequence>MYLIIFLFFQQNEFEWLLHKEVHAVLNQLNSILVECVRRFPMPFSSNEGPYKQEKFVLSGAPDQLKCVVSLSGDCISHADISFKVQRQQVVNYRTTVQNDNPWRLHQVQDAANHLHQALFHIDNIDEDYNFQSSEEVLHILGNILGCLQRGRTSLIVPRKRTIDDLMKSRNMKCLVPNIAEDLALSFYIQSHKLVFAIYQVSSVQGSMKFDALQAEASIPWLNEVLVLFTVALQLCQQLKDKVRNTIFPNISLI</sequence>